<dbReference type="GO" id="GO:0009253">
    <property type="term" value="P:peptidoglycan catabolic process"/>
    <property type="evidence" value="ECO:0007669"/>
    <property type="project" value="InterPro"/>
</dbReference>
<dbReference type="GeneID" id="65114493"/>
<dbReference type="EMBL" id="MH479924">
    <property type="protein sequence ID" value="AXH46619.1"/>
    <property type="molecule type" value="Genomic_DNA"/>
</dbReference>
<dbReference type="Proteomes" id="UP000259202">
    <property type="component" value="Segment"/>
</dbReference>
<accession>A0A345KUB7</accession>
<proteinExistence type="predicted"/>
<dbReference type="Gene3D" id="3.40.80.10">
    <property type="entry name" value="Peptidoglycan recognition protein-like"/>
    <property type="match status" value="1"/>
</dbReference>
<dbReference type="KEGG" id="vg:65114493"/>
<feature type="region of interest" description="Disordered" evidence="1">
    <location>
        <begin position="218"/>
        <end position="237"/>
    </location>
</feature>
<name>A0A345KUB7_9CAUD</name>
<organism evidence="3 4">
    <name type="scientific">Gordonia phage Rofo</name>
    <dbReference type="NCBI Taxonomy" id="2250396"/>
    <lineage>
        <taxon>Viruses</taxon>
        <taxon>Duplodnaviria</taxon>
        <taxon>Heunggongvirae</taxon>
        <taxon>Uroviricota</taxon>
        <taxon>Caudoviricetes</taxon>
        <taxon>Stackebrandtviridae</taxon>
        <taxon>Schenleyvirinae</taxon>
        <taxon>Vividuovirus</taxon>
        <taxon>Vividuovirus rofo</taxon>
    </lineage>
</organism>
<dbReference type="GO" id="GO:0008745">
    <property type="term" value="F:N-acetylmuramoyl-L-alanine amidase activity"/>
    <property type="evidence" value="ECO:0007669"/>
    <property type="project" value="InterPro"/>
</dbReference>
<dbReference type="RefSeq" id="YP_010096834.1">
    <property type="nucleotide sequence ID" value="NC_055753.1"/>
</dbReference>
<dbReference type="InterPro" id="IPR036505">
    <property type="entry name" value="Amidase/PGRP_sf"/>
</dbReference>
<evidence type="ECO:0000313" key="4">
    <source>
        <dbReference type="Proteomes" id="UP000259202"/>
    </source>
</evidence>
<feature type="domain" description="Rv2525c-like glycoside hydrolase-like" evidence="2">
    <location>
        <begin position="15"/>
        <end position="209"/>
    </location>
</feature>
<dbReference type="SUPFAM" id="SSF55846">
    <property type="entry name" value="N-acetylmuramoyl-L-alanine amidase-like"/>
    <property type="match status" value="1"/>
</dbReference>
<sequence>MTTVIDTAGGFPSPEAIKAAGHSGLMAYVSLSRPGSNFAGKPITRAIADRYRAAGVDIGAIFQYGKPQGTAPSDWTTGFEGGKRMAAQALRIARDAGMPGWCPIYFAVDENITLQQWNDTAVHFFRGAGEAIGVEWVGIYGHSRVCHWAIEDKVIGRSPKPGSGPWAWVTRAWSDDTGTGYAALYQRIIDTPSNPGPLVDGIRVDVNDVYAADWGQWSVDRTPNAGQPAPAPTAPGGPADMARIGYGVTHTIPAGSDGPRRADDYVGVHTQEGGKGDAIGLANYCKTAGVSYNDAVDDVYTVRMMPPGNAPWAAVQANAVGYHVVLAGSFVSWSRDRWLSKDASDGLDEDAMLTRAARCVAAACQEFGIPVEWVGNNGATGWPQKRGICGHKDFGARGGGHTDPYPNFPIDEFMRRVRAFFAPPSPNLIDAEAKVAARWIGKRITGAATPTTTDDETPLFLDGKKVGAFARFESGHVYWRLGASAAFAIPAGGLFEAYAARDWERGLGFPVLRHQVVTTPISKVTAGVQSFEGGVLFTPVGGPVEGFVVHGEIGKRYAAMDWEQGPLGLPTSDERPVPNTDLIEQRFEFGKLTYVPTGVLVELVTN</sequence>
<evidence type="ECO:0000256" key="1">
    <source>
        <dbReference type="SAM" id="MobiDB-lite"/>
    </source>
</evidence>
<gene>
    <name evidence="3" type="primary">42</name>
    <name evidence="3" type="ORF">SEA_ROFO_42</name>
</gene>
<dbReference type="Pfam" id="PF08924">
    <property type="entry name" value="Rv2525c_GlyHyd-like"/>
    <property type="match status" value="1"/>
</dbReference>
<dbReference type="Pfam" id="PF08310">
    <property type="entry name" value="LGFP"/>
    <property type="match status" value="1"/>
</dbReference>
<dbReference type="InterPro" id="IPR013207">
    <property type="entry name" value="LGFP"/>
</dbReference>
<dbReference type="Gene3D" id="3.20.20.80">
    <property type="entry name" value="Glycosidases"/>
    <property type="match status" value="1"/>
</dbReference>
<keyword evidence="4" id="KW-1185">Reference proteome</keyword>
<evidence type="ECO:0000313" key="3">
    <source>
        <dbReference type="EMBL" id="AXH46619.1"/>
    </source>
</evidence>
<dbReference type="InterPro" id="IPR017853">
    <property type="entry name" value="GH"/>
</dbReference>
<dbReference type="InterPro" id="IPR015020">
    <property type="entry name" value="Rv2525c-like_Glyco_Hydro-like"/>
</dbReference>
<reference evidence="3 4" key="1">
    <citation type="submission" date="2018-06" db="EMBL/GenBank/DDBJ databases">
        <authorList>
            <person name="Roth S.J."/>
            <person name="Strobel J.T."/>
            <person name="Delesalle V.A."/>
            <person name="Garlena R.A."/>
            <person name="Russell D.A."/>
            <person name="Pope W.H."/>
            <person name="Jacobs-Sera D."/>
            <person name="Hatfull G.F."/>
        </authorList>
    </citation>
    <scope>NUCLEOTIDE SEQUENCE [LARGE SCALE GENOMIC DNA]</scope>
</reference>
<protein>
    <submittedName>
        <fullName evidence="3">Lysin A</fullName>
    </submittedName>
</protein>
<dbReference type="SUPFAM" id="SSF51445">
    <property type="entry name" value="(Trans)glycosidases"/>
    <property type="match status" value="1"/>
</dbReference>
<evidence type="ECO:0000259" key="2">
    <source>
        <dbReference type="Pfam" id="PF08924"/>
    </source>
</evidence>